<comment type="caution">
    <text evidence="1">The sequence shown here is derived from an EMBL/GenBank/DDBJ whole genome shotgun (WGS) entry which is preliminary data.</text>
</comment>
<proteinExistence type="predicted"/>
<evidence type="ECO:0000313" key="2">
    <source>
        <dbReference type="Proteomes" id="UP000640274"/>
    </source>
</evidence>
<dbReference type="Proteomes" id="UP000640274">
    <property type="component" value="Unassembled WGS sequence"/>
</dbReference>
<gene>
    <name evidence="1" type="ORF">JFN88_06310</name>
</gene>
<accession>A0A934IX64</accession>
<protein>
    <submittedName>
        <fullName evidence="1">Uncharacterized protein</fullName>
    </submittedName>
</protein>
<keyword evidence="2" id="KW-1185">Reference proteome</keyword>
<reference evidence="1" key="1">
    <citation type="submission" date="2020-12" db="EMBL/GenBank/DDBJ databases">
        <authorList>
            <person name="Huq M.A."/>
        </authorList>
    </citation>
    <scope>NUCLEOTIDE SEQUENCE</scope>
    <source>
        <strain evidence="1">MAHUQ-46</strain>
    </source>
</reference>
<sequence>MPKKEAIAQAEYFFKNDLRKQLAPYTKQEIEIDSIEVVNQNYFIKKSLWNRMIKSHNSIEGNLPILILQYKVKTSKSEVLLEFQFANVGLENEQLLGWGGDDKLFQLINQLTGLPSLPPSNINE</sequence>
<name>A0A934IX64_9BACL</name>
<dbReference type="AlphaFoldDB" id="A0A934IX64"/>
<dbReference type="EMBL" id="JAELUP010000016">
    <property type="protein sequence ID" value="MBJ6360931.1"/>
    <property type="molecule type" value="Genomic_DNA"/>
</dbReference>
<organism evidence="1 2">
    <name type="scientific">Paenibacillus roseus</name>
    <dbReference type="NCBI Taxonomy" id="2798579"/>
    <lineage>
        <taxon>Bacteria</taxon>
        <taxon>Bacillati</taxon>
        <taxon>Bacillota</taxon>
        <taxon>Bacilli</taxon>
        <taxon>Bacillales</taxon>
        <taxon>Paenibacillaceae</taxon>
        <taxon>Paenibacillus</taxon>
    </lineage>
</organism>
<evidence type="ECO:0000313" key="1">
    <source>
        <dbReference type="EMBL" id="MBJ6360931.1"/>
    </source>
</evidence>